<gene>
    <name evidence="1" type="ORF">SAMN05216574_10913</name>
</gene>
<name>A0A1I2G282_9ACTN</name>
<organism evidence="1 2">
    <name type="scientific">Blastococcus tunisiensis</name>
    <dbReference type="NCBI Taxonomy" id="1798228"/>
    <lineage>
        <taxon>Bacteria</taxon>
        <taxon>Bacillati</taxon>
        <taxon>Actinomycetota</taxon>
        <taxon>Actinomycetes</taxon>
        <taxon>Geodermatophilales</taxon>
        <taxon>Geodermatophilaceae</taxon>
        <taxon>Blastococcus</taxon>
    </lineage>
</organism>
<reference evidence="2" key="1">
    <citation type="submission" date="2016-10" db="EMBL/GenBank/DDBJ databases">
        <authorList>
            <person name="Varghese N."/>
            <person name="Submissions S."/>
        </authorList>
    </citation>
    <scope>NUCLEOTIDE SEQUENCE [LARGE SCALE GENOMIC DNA]</scope>
    <source>
        <strain evidence="2">DSM 46838</strain>
    </source>
</reference>
<evidence type="ECO:0000313" key="1">
    <source>
        <dbReference type="EMBL" id="SFF11785.1"/>
    </source>
</evidence>
<proteinExistence type="predicted"/>
<accession>A0A1I2G282</accession>
<dbReference type="EMBL" id="FOND01000009">
    <property type="protein sequence ID" value="SFF11785.1"/>
    <property type="molecule type" value="Genomic_DNA"/>
</dbReference>
<sequence>MSNRRRRRGGPQQPIRNVWEPIVRNHDNGITAQERQTSMLQAIALLDAACEGDQEMRAYLTPGPHVHDLALMLAQMTDLARTLTLARVGGVPGRQRQITDAFREVVLNGSGLR</sequence>
<dbReference type="AlphaFoldDB" id="A0A1I2G282"/>
<dbReference type="RefSeq" id="WP_092198920.1">
    <property type="nucleotide sequence ID" value="NZ_FOND01000009.1"/>
</dbReference>
<dbReference type="Proteomes" id="UP000198589">
    <property type="component" value="Unassembled WGS sequence"/>
</dbReference>
<dbReference type="STRING" id="1798228.SAMN05216574_10913"/>
<protein>
    <submittedName>
        <fullName evidence="1">Uncharacterized protein</fullName>
    </submittedName>
</protein>
<evidence type="ECO:0000313" key="2">
    <source>
        <dbReference type="Proteomes" id="UP000198589"/>
    </source>
</evidence>
<keyword evidence="2" id="KW-1185">Reference proteome</keyword>